<dbReference type="EMBL" id="MPZM01000031">
    <property type="protein sequence ID" value="PPL15485.1"/>
    <property type="molecule type" value="Genomic_DNA"/>
</dbReference>
<keyword evidence="2" id="KW-1185">Reference proteome</keyword>
<dbReference type="AlphaFoldDB" id="A0A2P5TKA3"/>
<proteinExistence type="predicted"/>
<accession>A0A2P5TKA3</accession>
<dbReference type="RefSeq" id="WP_104487076.1">
    <property type="nucleotide sequence ID" value="NZ_BMYB01000002.1"/>
</dbReference>
<sequence>MGTLIKWFLFLLVAFLLASEVNLSTSLYRYEDNQVEVTFPVWQTDTPWYYIKWNPAKDEFIHHRGAKASK</sequence>
<name>A0A2P5TKA3_9GAMM</name>
<gene>
    <name evidence="1" type="ORF">UN63_12475</name>
</gene>
<evidence type="ECO:0000313" key="2">
    <source>
        <dbReference type="Proteomes" id="UP000242231"/>
    </source>
</evidence>
<dbReference type="OrthoDB" id="7064604at2"/>
<comment type="caution">
    <text evidence="1">The sequence shown here is derived from an EMBL/GenBank/DDBJ whole genome shotgun (WGS) entry which is preliminary data.</text>
</comment>
<reference evidence="2" key="1">
    <citation type="submission" date="2016-11" db="EMBL/GenBank/DDBJ databases">
        <authorList>
            <person name="Sisinthy S."/>
            <person name="Ara S."/>
            <person name="Gundlapally S.R."/>
        </authorList>
    </citation>
    <scope>NUCLEOTIDE SEQUENCE [LARGE SCALE GENOMIC DNA]</scope>
    <source>
        <strain evidence="2">V1-41</strain>
    </source>
</reference>
<dbReference type="Proteomes" id="UP000242231">
    <property type="component" value="Unassembled WGS sequence"/>
</dbReference>
<organism evidence="1 2">
    <name type="scientific">Oceanisphaera arctica</name>
    <dbReference type="NCBI Taxonomy" id="641510"/>
    <lineage>
        <taxon>Bacteria</taxon>
        <taxon>Pseudomonadati</taxon>
        <taxon>Pseudomonadota</taxon>
        <taxon>Gammaproteobacteria</taxon>
        <taxon>Aeromonadales</taxon>
        <taxon>Aeromonadaceae</taxon>
        <taxon>Oceanisphaera</taxon>
    </lineage>
</organism>
<protein>
    <submittedName>
        <fullName evidence="1">Uncharacterized protein</fullName>
    </submittedName>
</protein>
<evidence type="ECO:0000313" key="1">
    <source>
        <dbReference type="EMBL" id="PPL15485.1"/>
    </source>
</evidence>